<dbReference type="EMBL" id="JASJQH010007089">
    <property type="protein sequence ID" value="KAK9718575.1"/>
    <property type="molecule type" value="Genomic_DNA"/>
</dbReference>
<proteinExistence type="predicted"/>
<sequence>MSLLSKSQQTLSRFSRPGFSKHVRYASVLSTSNVPRTIDSTQLTADMLPPQLRFLATSQSQPKPETFPVVKQQRPNPIKAQNVTKAKNALNQIEEVLSMSNAMLKTLKLQSERKDLEHQMLTKQVAELREENRVTRECVERLLCKLNSFDSTISQRKSQPLLTSKSENGDDEQ</sequence>
<comment type="caution">
    <text evidence="1">The sequence shown here is derived from an EMBL/GenBank/DDBJ whole genome shotgun (WGS) entry which is preliminary data.</text>
</comment>
<accession>A0ABR2W357</accession>
<dbReference type="Proteomes" id="UP001479436">
    <property type="component" value="Unassembled WGS sequence"/>
</dbReference>
<gene>
    <name evidence="1" type="ORF">K7432_005425</name>
</gene>
<keyword evidence="2" id="KW-1185">Reference proteome</keyword>
<organism evidence="1 2">
    <name type="scientific">Basidiobolus ranarum</name>
    <dbReference type="NCBI Taxonomy" id="34480"/>
    <lineage>
        <taxon>Eukaryota</taxon>
        <taxon>Fungi</taxon>
        <taxon>Fungi incertae sedis</taxon>
        <taxon>Zoopagomycota</taxon>
        <taxon>Entomophthoromycotina</taxon>
        <taxon>Basidiobolomycetes</taxon>
        <taxon>Basidiobolales</taxon>
        <taxon>Basidiobolaceae</taxon>
        <taxon>Basidiobolus</taxon>
    </lineage>
</organism>
<reference evidence="1 2" key="1">
    <citation type="submission" date="2023-04" db="EMBL/GenBank/DDBJ databases">
        <title>Genome of Basidiobolus ranarum AG-B5.</title>
        <authorList>
            <person name="Stajich J.E."/>
            <person name="Carter-House D."/>
            <person name="Gryganskyi A."/>
        </authorList>
    </citation>
    <scope>NUCLEOTIDE SEQUENCE [LARGE SCALE GENOMIC DNA]</scope>
    <source>
        <strain evidence="1 2">AG-B5</strain>
    </source>
</reference>
<protein>
    <submittedName>
        <fullName evidence="1">Uncharacterized protein</fullName>
    </submittedName>
</protein>
<evidence type="ECO:0000313" key="2">
    <source>
        <dbReference type="Proteomes" id="UP001479436"/>
    </source>
</evidence>
<evidence type="ECO:0000313" key="1">
    <source>
        <dbReference type="EMBL" id="KAK9718575.1"/>
    </source>
</evidence>
<name>A0ABR2W357_9FUNG</name>